<evidence type="ECO:0000256" key="2">
    <source>
        <dbReference type="SAM" id="Phobius"/>
    </source>
</evidence>
<organism evidence="4">
    <name type="scientific">Opuntia streptacantha</name>
    <name type="common">Prickly pear cactus</name>
    <name type="synonym">Opuntia cardona</name>
    <dbReference type="NCBI Taxonomy" id="393608"/>
    <lineage>
        <taxon>Eukaryota</taxon>
        <taxon>Viridiplantae</taxon>
        <taxon>Streptophyta</taxon>
        <taxon>Embryophyta</taxon>
        <taxon>Tracheophyta</taxon>
        <taxon>Spermatophyta</taxon>
        <taxon>Magnoliopsida</taxon>
        <taxon>eudicotyledons</taxon>
        <taxon>Gunneridae</taxon>
        <taxon>Pentapetalae</taxon>
        <taxon>Caryophyllales</taxon>
        <taxon>Cactineae</taxon>
        <taxon>Cactaceae</taxon>
        <taxon>Opuntioideae</taxon>
        <taxon>Opuntia</taxon>
    </lineage>
</organism>
<dbReference type="EMBL" id="GISG01070358">
    <property type="protein sequence ID" value="MBA4629661.1"/>
    <property type="molecule type" value="Transcribed_RNA"/>
</dbReference>
<keyword evidence="2" id="KW-1133">Transmembrane helix</keyword>
<feature type="chain" id="PRO_5027817927" description="4Fe-4S ferredoxin-type domain-containing protein" evidence="3">
    <location>
        <begin position="25"/>
        <end position="145"/>
    </location>
</feature>
<dbReference type="PANTHER" id="PTHR35094">
    <property type="entry name" value="LEUCINE-RICH REPEAT EXTENSIN-LIKE PROTEIN 2"/>
    <property type="match status" value="1"/>
</dbReference>
<reference evidence="4" key="1">
    <citation type="journal article" date="2013" name="J. Plant Res.">
        <title>Effect of fungi and light on seed germination of three Opuntia species from semiarid lands of central Mexico.</title>
        <authorList>
            <person name="Delgado-Sanchez P."/>
            <person name="Jimenez-Bremont J.F."/>
            <person name="Guerrero-Gonzalez Mde L."/>
            <person name="Flores J."/>
        </authorList>
    </citation>
    <scope>NUCLEOTIDE SEQUENCE</scope>
    <source>
        <tissue evidence="4">Cladode</tissue>
    </source>
</reference>
<dbReference type="AlphaFoldDB" id="A0A7C9CYJ8"/>
<name>A0A7C9CYJ8_OPUST</name>
<feature type="signal peptide" evidence="3">
    <location>
        <begin position="1"/>
        <end position="24"/>
    </location>
</feature>
<proteinExistence type="predicted"/>
<evidence type="ECO:0000313" key="4">
    <source>
        <dbReference type="EMBL" id="MBA4629661.1"/>
    </source>
</evidence>
<feature type="compositionally biased region" description="Pro residues" evidence="1">
    <location>
        <begin position="68"/>
        <end position="78"/>
    </location>
</feature>
<keyword evidence="2" id="KW-0812">Transmembrane</keyword>
<accession>A0A7C9CYJ8</accession>
<evidence type="ECO:0000256" key="3">
    <source>
        <dbReference type="SAM" id="SignalP"/>
    </source>
</evidence>
<evidence type="ECO:0000256" key="1">
    <source>
        <dbReference type="SAM" id="MobiDB-lite"/>
    </source>
</evidence>
<sequence>MPKVLFSRFSLVVVVVSLVAPIHGFEESRKLDQPGLPGSADPSIKCGGCSPCGSATCYLSPPPPPPLVYPSPPPPSSLPPHRKSPKTGYCPPPPNSPGFVYVGGPAGSLYPVDPTYSGSTRILTSSVFALLGYGLLSLLILILWL</sequence>
<feature type="region of interest" description="Disordered" evidence="1">
    <location>
        <begin position="68"/>
        <end position="92"/>
    </location>
</feature>
<feature type="transmembrane region" description="Helical" evidence="2">
    <location>
        <begin position="122"/>
        <end position="144"/>
    </location>
</feature>
<reference evidence="4" key="2">
    <citation type="submission" date="2020-07" db="EMBL/GenBank/DDBJ databases">
        <authorList>
            <person name="Vera ALvarez R."/>
            <person name="Arias-Moreno D.M."/>
            <person name="Jimenez-Jacinto V."/>
            <person name="Jimenez-Bremont J.F."/>
            <person name="Swaminathan K."/>
            <person name="Moose S.P."/>
            <person name="Guerrero-Gonzalez M.L."/>
            <person name="Marino-Ramirez L."/>
            <person name="Landsman D."/>
            <person name="Rodriguez-Kessler M."/>
            <person name="Delgado-Sanchez P."/>
        </authorList>
    </citation>
    <scope>NUCLEOTIDE SEQUENCE</scope>
    <source>
        <tissue evidence="4">Cladode</tissue>
    </source>
</reference>
<keyword evidence="3" id="KW-0732">Signal</keyword>
<evidence type="ECO:0008006" key="5">
    <source>
        <dbReference type="Google" id="ProtNLM"/>
    </source>
</evidence>
<keyword evidence="2" id="KW-0472">Membrane</keyword>
<protein>
    <recommendedName>
        <fullName evidence="5">4Fe-4S ferredoxin-type domain-containing protein</fullName>
    </recommendedName>
</protein>
<dbReference type="PANTHER" id="PTHR35094:SF7">
    <property type="entry name" value="LEUCINE-RICH REPEAT EXTENSIN-LIKE PROTEIN 2"/>
    <property type="match status" value="1"/>
</dbReference>